<accession>A0A1G4KES3</accession>
<dbReference type="Proteomes" id="UP000189911">
    <property type="component" value="Chromosome G"/>
</dbReference>
<evidence type="ECO:0000256" key="1">
    <source>
        <dbReference type="ARBA" id="ARBA00022723"/>
    </source>
</evidence>
<dbReference type="InterPro" id="IPR038508">
    <property type="entry name" value="ArfGAP_dom_sf"/>
</dbReference>
<organism evidence="9 10">
    <name type="scientific">Lachancea nothofagi CBS 11611</name>
    <dbReference type="NCBI Taxonomy" id="1266666"/>
    <lineage>
        <taxon>Eukaryota</taxon>
        <taxon>Fungi</taxon>
        <taxon>Dikarya</taxon>
        <taxon>Ascomycota</taxon>
        <taxon>Saccharomycotina</taxon>
        <taxon>Saccharomycetes</taxon>
        <taxon>Saccharomycetales</taxon>
        <taxon>Saccharomycetaceae</taxon>
        <taxon>Lachancea</taxon>
    </lineage>
</organism>
<feature type="domain" description="Arf-GAP" evidence="8">
    <location>
        <begin position="510"/>
        <end position="632"/>
    </location>
</feature>
<dbReference type="InterPro" id="IPR001164">
    <property type="entry name" value="ArfGAP_dom"/>
</dbReference>
<evidence type="ECO:0000259" key="8">
    <source>
        <dbReference type="PROSITE" id="PS50115"/>
    </source>
</evidence>
<evidence type="ECO:0000256" key="2">
    <source>
        <dbReference type="ARBA" id="ARBA00022771"/>
    </source>
</evidence>
<keyword evidence="10" id="KW-1185">Reference proteome</keyword>
<evidence type="ECO:0000313" key="10">
    <source>
        <dbReference type="Proteomes" id="UP000189911"/>
    </source>
</evidence>
<dbReference type="SMART" id="SM00233">
    <property type="entry name" value="PH"/>
    <property type="match status" value="1"/>
</dbReference>
<dbReference type="Gene3D" id="1.10.220.150">
    <property type="entry name" value="Arf GTPase activating protein"/>
    <property type="match status" value="1"/>
</dbReference>
<dbReference type="InterPro" id="IPR045258">
    <property type="entry name" value="ACAP1/2/3-like"/>
</dbReference>
<keyword evidence="5" id="KW-0343">GTPase activation</keyword>
<dbReference type="GO" id="GO:0005768">
    <property type="term" value="C:endosome"/>
    <property type="evidence" value="ECO:0007669"/>
    <property type="project" value="TreeGrafter"/>
</dbReference>
<dbReference type="PROSITE" id="PS50003">
    <property type="entry name" value="PH_DOMAIN"/>
    <property type="match status" value="1"/>
</dbReference>
<keyword evidence="3 5" id="KW-0862">Zinc</keyword>
<feature type="domain" description="PH" evidence="7">
    <location>
        <begin position="394"/>
        <end position="493"/>
    </location>
</feature>
<gene>
    <name evidence="9" type="ORF">LANO_0G00782G</name>
</gene>
<dbReference type="InterPro" id="IPR001849">
    <property type="entry name" value="PH_domain"/>
</dbReference>
<dbReference type="SUPFAM" id="SSF50729">
    <property type="entry name" value="PH domain-like"/>
    <property type="match status" value="1"/>
</dbReference>
<dbReference type="PROSITE" id="PS50115">
    <property type="entry name" value="ARFGAP"/>
    <property type="match status" value="1"/>
</dbReference>
<dbReference type="Gene3D" id="1.20.1270.60">
    <property type="entry name" value="Arfaptin homology (AH) domain/BAR domain"/>
    <property type="match status" value="1"/>
</dbReference>
<name>A0A1G4KES3_9SACH</name>
<dbReference type="SUPFAM" id="SSF57863">
    <property type="entry name" value="ArfGap/RecO-like zinc finger"/>
    <property type="match status" value="1"/>
</dbReference>
<comment type="function">
    <text evidence="5">GTPase-activating protein for the ADP ribosylation factor family.</text>
</comment>
<dbReference type="InterPro" id="IPR011993">
    <property type="entry name" value="PH-like_dom_sf"/>
</dbReference>
<dbReference type="GO" id="GO:0006891">
    <property type="term" value="P:intra-Golgi vesicle-mediated transport"/>
    <property type="evidence" value="ECO:0007669"/>
    <property type="project" value="TreeGrafter"/>
</dbReference>
<dbReference type="GO" id="GO:0005096">
    <property type="term" value="F:GTPase activator activity"/>
    <property type="evidence" value="ECO:0007669"/>
    <property type="project" value="UniProtKB-KW"/>
</dbReference>
<dbReference type="SUPFAM" id="SSF103657">
    <property type="entry name" value="BAR/IMD domain-like"/>
    <property type="match status" value="1"/>
</dbReference>
<evidence type="ECO:0000313" key="9">
    <source>
        <dbReference type="EMBL" id="SCV02876.1"/>
    </source>
</evidence>
<evidence type="ECO:0000256" key="6">
    <source>
        <dbReference type="SAM" id="MobiDB-lite"/>
    </source>
</evidence>
<dbReference type="PANTHER" id="PTHR23180">
    <property type="entry name" value="CENTAURIN/ARF"/>
    <property type="match status" value="1"/>
</dbReference>
<evidence type="ECO:0000259" key="7">
    <source>
        <dbReference type="PROSITE" id="PS50003"/>
    </source>
</evidence>
<keyword evidence="5" id="KW-0040">ANK repeat</keyword>
<evidence type="ECO:0000256" key="3">
    <source>
        <dbReference type="ARBA" id="ARBA00022833"/>
    </source>
</evidence>
<proteinExistence type="predicted"/>
<keyword evidence="5" id="KW-0963">Cytoplasm</keyword>
<dbReference type="OrthoDB" id="10266696at2759"/>
<dbReference type="Gene3D" id="2.30.29.30">
    <property type="entry name" value="Pleckstrin-homology domain (PH domain)/Phosphotyrosine-binding domain (PTB)"/>
    <property type="match status" value="1"/>
</dbReference>
<sequence>MGSNTSLLKNCGEVGHCLVDIHPVSSSASTKFILCQPDQQLAVLASLSSNSEYVVKFKSDETTVTGPEEIQCVASHASTTCTLPVSDVVSHDQSFISFTLSISPLLQASPGLHTVCVSIRNNLLASLAVWVESDLPVQRGVSPSTSPSPSPTSPSLQYPFQSDGPQFRTFVAHCENLLPALRQSFKYTQEKSVKVADAINYASKELAGLISCVQDLDKFSASLPHQFHKVIFALATTLNSELQTQSRLESILQHRISSPINSYISAIDLKTLSARRKQYHDQAKLFYSYMGKNLSTAESANFAKKVHFELQRFDYFVILTELLEGPQARRLIYDLSQVPHKLGSTSFDSVMNESKIYQANARFSKSQINAQRDKISSSKSFSDFSTQVSTDHRQVHKEGILWTYKGLGKSSGWHKQWVVLKGSVLSEFSDWKTQGKKLSHTPLRLTFACIRRQDSGNYNGFEIITTNGITRAFRAESKSELEQWLQNLQIAVGVEEVPDQSDKTKSVAINTISDLVFSTDKSNTTCCDCGDLNQVEWISINLLCVVCINCSAVHRSLGAHVSKIRSLRLDSFTSKEIVELMKFVSNNNVNSIYEAELPQKHLKPSSSADIRTSTITDKYLNKKFVSPLEEKEPESIHKRLNHNLIKSIHLNSIYLLQQCIAQGVSLNKVHLEHGETVFQYSLKHYEGTKADPVFFITEFLLLNGLQVGKLPRDSSTLSKCEYDYWRSKAETNGVYNPVNRRATIKNSKVTSIARIDTSVTGSTTPRTISSASDASDNNNKRWSIGGSLPLSSPLSASVAHSKNRGIKFPKIHGGKNQ</sequence>
<keyword evidence="2 4" id="KW-0863">Zinc-finger</keyword>
<dbReference type="CDD" id="cd08204">
    <property type="entry name" value="ArfGap"/>
    <property type="match status" value="1"/>
</dbReference>
<dbReference type="GO" id="GO:0008270">
    <property type="term" value="F:zinc ion binding"/>
    <property type="evidence" value="ECO:0007669"/>
    <property type="project" value="UniProtKB-KW"/>
</dbReference>
<dbReference type="Pfam" id="PF00169">
    <property type="entry name" value="PH"/>
    <property type="match status" value="1"/>
</dbReference>
<feature type="region of interest" description="Disordered" evidence="6">
    <location>
        <begin position="795"/>
        <end position="817"/>
    </location>
</feature>
<comment type="subcellular location">
    <subcellularLocation>
        <location evidence="5">Cytoplasm</location>
    </subcellularLocation>
</comment>
<dbReference type="InterPro" id="IPR037278">
    <property type="entry name" value="ARFGAP/RecO"/>
</dbReference>
<dbReference type="SMART" id="SM00105">
    <property type="entry name" value="ArfGap"/>
    <property type="match status" value="1"/>
</dbReference>
<evidence type="ECO:0000256" key="5">
    <source>
        <dbReference type="RuleBase" id="RU369028"/>
    </source>
</evidence>
<dbReference type="InterPro" id="IPR027267">
    <property type="entry name" value="AH/BAR_dom_sf"/>
</dbReference>
<keyword evidence="5" id="KW-0677">Repeat</keyword>
<dbReference type="Pfam" id="PF01412">
    <property type="entry name" value="ArfGap"/>
    <property type="match status" value="1"/>
</dbReference>
<dbReference type="CDD" id="cd00821">
    <property type="entry name" value="PH"/>
    <property type="match status" value="1"/>
</dbReference>
<dbReference type="GO" id="GO:0005802">
    <property type="term" value="C:trans-Golgi network"/>
    <property type="evidence" value="ECO:0007669"/>
    <property type="project" value="TreeGrafter"/>
</dbReference>
<dbReference type="AlphaFoldDB" id="A0A1G4KES3"/>
<reference evidence="10" key="1">
    <citation type="submission" date="2016-03" db="EMBL/GenBank/DDBJ databases">
        <authorList>
            <person name="Devillers Hugo."/>
        </authorList>
    </citation>
    <scope>NUCLEOTIDE SEQUENCE [LARGE SCALE GENOMIC DNA]</scope>
</reference>
<evidence type="ECO:0000256" key="4">
    <source>
        <dbReference type="PROSITE-ProRule" id="PRU00288"/>
    </source>
</evidence>
<dbReference type="EMBL" id="LT598453">
    <property type="protein sequence ID" value="SCV02876.1"/>
    <property type="molecule type" value="Genomic_DNA"/>
</dbReference>
<keyword evidence="1 5" id="KW-0479">Metal-binding</keyword>
<protein>
    <recommendedName>
        <fullName evidence="5">ADP-ribosylation factor GTPase-activating protein</fullName>
    </recommendedName>
</protein>
<feature type="compositionally biased region" description="Basic residues" evidence="6">
    <location>
        <begin position="801"/>
        <end position="817"/>
    </location>
</feature>
<dbReference type="PANTHER" id="PTHR23180:SF160">
    <property type="entry name" value="ADP-RIBOSYLATION FACTOR GTPASE-ACTIVATING PROTEIN EFFECTOR PROTEIN 1"/>
    <property type="match status" value="1"/>
</dbReference>